<evidence type="ECO:0000259" key="2">
    <source>
        <dbReference type="PROSITE" id="PS50943"/>
    </source>
</evidence>
<dbReference type="Proteomes" id="UP000317209">
    <property type="component" value="Unassembled WGS sequence"/>
</dbReference>
<dbReference type="SUPFAM" id="SSF47413">
    <property type="entry name" value="lambda repressor-like DNA-binding domains"/>
    <property type="match status" value="1"/>
</dbReference>
<dbReference type="Pfam" id="PF01381">
    <property type="entry name" value="HTH_3"/>
    <property type="match status" value="1"/>
</dbReference>
<accession>A0A543B9U0</accession>
<dbReference type="InterPro" id="IPR001387">
    <property type="entry name" value="Cro/C1-type_HTH"/>
</dbReference>
<dbReference type="Gene3D" id="1.10.260.40">
    <property type="entry name" value="lambda repressor-like DNA-binding domains"/>
    <property type="match status" value="1"/>
</dbReference>
<dbReference type="SMART" id="SM00530">
    <property type="entry name" value="HTH_XRE"/>
    <property type="match status" value="1"/>
</dbReference>
<keyword evidence="1" id="KW-0238">DNA-binding</keyword>
<gene>
    <name evidence="3" type="ORF">FB560_3080</name>
</gene>
<proteinExistence type="predicted"/>
<dbReference type="RefSeq" id="WP_141873388.1">
    <property type="nucleotide sequence ID" value="NZ_VFOX01000002.1"/>
</dbReference>
<dbReference type="Gene3D" id="2.60.120.10">
    <property type="entry name" value="Jelly Rolls"/>
    <property type="match status" value="1"/>
</dbReference>
<dbReference type="InterPro" id="IPR010982">
    <property type="entry name" value="Lambda_DNA-bd_dom_sf"/>
</dbReference>
<organism evidence="3 4">
    <name type="scientific">Microbacterium saperdae</name>
    <dbReference type="NCBI Taxonomy" id="69368"/>
    <lineage>
        <taxon>Bacteria</taxon>
        <taxon>Bacillati</taxon>
        <taxon>Actinomycetota</taxon>
        <taxon>Actinomycetes</taxon>
        <taxon>Micrococcales</taxon>
        <taxon>Microbacteriaceae</taxon>
        <taxon>Microbacterium</taxon>
    </lineage>
</organism>
<dbReference type="GO" id="GO:0005829">
    <property type="term" value="C:cytosol"/>
    <property type="evidence" value="ECO:0007669"/>
    <property type="project" value="TreeGrafter"/>
</dbReference>
<feature type="domain" description="HTH cro/C1-type" evidence="2">
    <location>
        <begin position="17"/>
        <end position="71"/>
    </location>
</feature>
<dbReference type="PANTHER" id="PTHR46797">
    <property type="entry name" value="HTH-TYPE TRANSCRIPTIONAL REGULATOR"/>
    <property type="match status" value="1"/>
</dbReference>
<dbReference type="AlphaFoldDB" id="A0A543B9U0"/>
<evidence type="ECO:0000313" key="3">
    <source>
        <dbReference type="EMBL" id="TQL81607.1"/>
    </source>
</evidence>
<keyword evidence="4" id="KW-1185">Reference proteome</keyword>
<dbReference type="PROSITE" id="PS50943">
    <property type="entry name" value="HTH_CROC1"/>
    <property type="match status" value="1"/>
</dbReference>
<dbReference type="CDD" id="cd00093">
    <property type="entry name" value="HTH_XRE"/>
    <property type="match status" value="1"/>
</dbReference>
<evidence type="ECO:0000313" key="4">
    <source>
        <dbReference type="Proteomes" id="UP000317209"/>
    </source>
</evidence>
<comment type="caution">
    <text evidence="3">The sequence shown here is derived from an EMBL/GenBank/DDBJ whole genome shotgun (WGS) entry which is preliminary data.</text>
</comment>
<dbReference type="EMBL" id="VFOX01000002">
    <property type="protein sequence ID" value="TQL81607.1"/>
    <property type="molecule type" value="Genomic_DNA"/>
</dbReference>
<dbReference type="InterPro" id="IPR014710">
    <property type="entry name" value="RmlC-like_jellyroll"/>
</dbReference>
<dbReference type="OrthoDB" id="5584941at2"/>
<reference evidence="3 4" key="1">
    <citation type="submission" date="2019-06" db="EMBL/GenBank/DDBJ databases">
        <title>Sequencing the genomes of 1000 actinobacteria strains.</title>
        <authorList>
            <person name="Klenk H.-P."/>
        </authorList>
    </citation>
    <scope>NUCLEOTIDE SEQUENCE [LARGE SCALE GENOMIC DNA]</scope>
    <source>
        <strain evidence="3 4">DSM 20169</strain>
    </source>
</reference>
<protein>
    <submittedName>
        <fullName evidence="3">XRE family transcriptional regulator</fullName>
    </submittedName>
</protein>
<dbReference type="InterPro" id="IPR050807">
    <property type="entry name" value="TransReg_Diox_bact_type"/>
</dbReference>
<dbReference type="GO" id="GO:0003700">
    <property type="term" value="F:DNA-binding transcription factor activity"/>
    <property type="evidence" value="ECO:0007669"/>
    <property type="project" value="TreeGrafter"/>
</dbReference>
<evidence type="ECO:0000256" key="1">
    <source>
        <dbReference type="ARBA" id="ARBA00023125"/>
    </source>
</evidence>
<name>A0A543B9U0_9MICO</name>
<dbReference type="SUPFAM" id="SSF51182">
    <property type="entry name" value="RmlC-like cupins"/>
    <property type="match status" value="1"/>
</dbReference>
<dbReference type="GO" id="GO:0003677">
    <property type="term" value="F:DNA binding"/>
    <property type="evidence" value="ECO:0007669"/>
    <property type="project" value="UniProtKB-KW"/>
</dbReference>
<dbReference type="InterPro" id="IPR011051">
    <property type="entry name" value="RmlC_Cupin_sf"/>
</dbReference>
<sequence length="192" mass="20361">MSAGSTGWSEPPLAGNIRRWRERRGLSLSALARDAEISKSTVSELERGIGNPSLDTLGAIARTLRIPIAFLFNEAQGPADVDIRRLSDAPVLSHVEGESIAQLLSGWTARGEAELSVVTVAADGRIDARGDGSGAVKRVVCVEGVVEVGTTARSDLLMQGDLITFPSDQSHFLRSVNGATRVLVIEQYPPSA</sequence>
<dbReference type="PANTHER" id="PTHR46797:SF1">
    <property type="entry name" value="METHYLPHOSPHONATE SYNTHASE"/>
    <property type="match status" value="1"/>
</dbReference>